<feature type="compositionally biased region" description="Polar residues" evidence="7">
    <location>
        <begin position="177"/>
        <end position="188"/>
    </location>
</feature>
<keyword evidence="3" id="KW-0378">Hydrolase</keyword>
<dbReference type="FunFam" id="1.20.120.1080:FF:000002">
    <property type="entry name" value="Putative ATP-dependent RNA helicase DHX36"/>
    <property type="match status" value="1"/>
</dbReference>
<comment type="catalytic activity">
    <reaction evidence="6">
        <text>ATP + H2O = ADP + phosphate + H(+)</text>
        <dbReference type="Rhea" id="RHEA:13065"/>
        <dbReference type="ChEBI" id="CHEBI:15377"/>
        <dbReference type="ChEBI" id="CHEBI:15378"/>
        <dbReference type="ChEBI" id="CHEBI:30616"/>
        <dbReference type="ChEBI" id="CHEBI:43474"/>
        <dbReference type="ChEBI" id="CHEBI:456216"/>
        <dbReference type="EC" id="3.6.4.13"/>
    </reaction>
</comment>
<dbReference type="Pfam" id="PF07717">
    <property type="entry name" value="OB_NTP_bind"/>
    <property type="match status" value="1"/>
</dbReference>
<evidence type="ECO:0000313" key="10">
    <source>
        <dbReference type="EMBL" id="KIM47536.1"/>
    </source>
</evidence>
<dbReference type="SUPFAM" id="SSF52540">
    <property type="entry name" value="P-loop containing nucleoside triphosphate hydrolases"/>
    <property type="match status" value="1"/>
</dbReference>
<dbReference type="Pfam" id="PF24385">
    <property type="entry name" value="DSRM_DHX29"/>
    <property type="match status" value="1"/>
</dbReference>
<dbReference type="PROSITE" id="PS51194">
    <property type="entry name" value="HELICASE_CTER"/>
    <property type="match status" value="1"/>
</dbReference>
<dbReference type="Pfam" id="PF00271">
    <property type="entry name" value="Helicase_C"/>
    <property type="match status" value="1"/>
</dbReference>
<dbReference type="GO" id="GO:0016787">
    <property type="term" value="F:hydrolase activity"/>
    <property type="evidence" value="ECO:0007669"/>
    <property type="project" value="UniProtKB-KW"/>
</dbReference>
<keyword evidence="5" id="KW-0067">ATP-binding</keyword>
<organism evidence="10 11">
    <name type="scientific">Hebeloma cylindrosporum</name>
    <dbReference type="NCBI Taxonomy" id="76867"/>
    <lineage>
        <taxon>Eukaryota</taxon>
        <taxon>Fungi</taxon>
        <taxon>Dikarya</taxon>
        <taxon>Basidiomycota</taxon>
        <taxon>Agaricomycotina</taxon>
        <taxon>Agaricomycetes</taxon>
        <taxon>Agaricomycetidae</taxon>
        <taxon>Agaricales</taxon>
        <taxon>Agaricineae</taxon>
        <taxon>Hymenogastraceae</taxon>
        <taxon>Hebeloma</taxon>
    </lineage>
</organism>
<dbReference type="Gene3D" id="1.20.120.1080">
    <property type="match status" value="1"/>
</dbReference>
<evidence type="ECO:0000256" key="1">
    <source>
        <dbReference type="ARBA" id="ARBA00012552"/>
    </source>
</evidence>
<reference evidence="10 11" key="1">
    <citation type="submission" date="2014-04" db="EMBL/GenBank/DDBJ databases">
        <authorList>
            <consortium name="DOE Joint Genome Institute"/>
            <person name="Kuo A."/>
            <person name="Gay G."/>
            <person name="Dore J."/>
            <person name="Kohler A."/>
            <person name="Nagy L.G."/>
            <person name="Floudas D."/>
            <person name="Copeland A."/>
            <person name="Barry K.W."/>
            <person name="Cichocki N."/>
            <person name="Veneault-Fourrey C."/>
            <person name="LaButti K."/>
            <person name="Lindquist E.A."/>
            <person name="Lipzen A."/>
            <person name="Lundell T."/>
            <person name="Morin E."/>
            <person name="Murat C."/>
            <person name="Sun H."/>
            <person name="Tunlid A."/>
            <person name="Henrissat B."/>
            <person name="Grigoriev I.V."/>
            <person name="Hibbett D.S."/>
            <person name="Martin F."/>
            <person name="Nordberg H.P."/>
            <person name="Cantor M.N."/>
            <person name="Hua S.X."/>
        </authorList>
    </citation>
    <scope>NUCLEOTIDE SEQUENCE [LARGE SCALE GENOMIC DNA]</scope>
    <source>
        <strain evidence="11">h7</strain>
    </source>
</reference>
<feature type="region of interest" description="Disordered" evidence="7">
    <location>
        <begin position="510"/>
        <end position="536"/>
    </location>
</feature>
<feature type="region of interest" description="Disordered" evidence="7">
    <location>
        <begin position="173"/>
        <end position="200"/>
    </location>
</feature>
<protein>
    <recommendedName>
        <fullName evidence="1">RNA helicase</fullName>
        <ecNumber evidence="1">3.6.4.13</ecNumber>
    </recommendedName>
</protein>
<dbReference type="EMBL" id="KN831769">
    <property type="protein sequence ID" value="KIM47536.1"/>
    <property type="molecule type" value="Genomic_DNA"/>
</dbReference>
<sequence length="1347" mass="149717">MPPRKGIVKSGNAGNSSKSDKQPLQPGTSSATPTEPPPLFPPGSKYPLSLLNERCVKLGWEKPIVDTVRTAHGNNGFTFVVTLSRINKKTSEKETVRMETHPPYYRPTAIEARHWGATYALYRFCNGIQLNRVLPPGPRDYWNELAAEHKKIEEHQKWMYDADPFQAKKIVEERQAQRPQQASTSSNAADPKVRKSSGQIPSNYPEVIMATSLRELVEDAIKQGIAMYPDVKDTQLLTLSPDSIPNLSRQLAHLDFHKNQIRDATAFLSEESTLTSNLLSSLSPLEACIEYLVLHLPECDLPQRFLPKNNSSNPFVTSAHSGHDDLKKRWIEEKAVKEAGWPMHAVQQCTANPRFLQSWDLLIVALGQKLIGRQIDQVIADDGVSHYQIEEDEYEALGAKVEEPGHLVLPLFSAPITVHILFSDTRHYPRPGYLPIFITSATIPAYVRLHLLSRFLLEMESKPELDAGERFCMTLMRIMEGEWATIEDNGPPDMSVVLKDLIPSPRRFIVEDTGDDGSPSNSKRNKKGWTGGRQAGNDAEIRRNFETVIQNDKYLSILEKRSKLPAFKAKYDFLEKLEKNRVVVVVGETGCGKTTQLPQFILDSLILSGRGSKASIIVTQPRRISAISVAARVSEERLDDGSVGYTIRGESTSGRNTRLLFCTTGVVLRRLSTGDTLQNVSHIIIDEVHERSMDGDFLLLELKQLLKKHPTLKVVLMSATINHETFVKYFNDAPLLTIPGFAHPVTDNYLEDILSVVDYRPQAVRSGKTSAKQQNLREEYQSEGIQATVAIAIENIIRSDRIDYQLIAALVNHIIKSADTRGGILIFLPGVNEIRQCVDTIRSAIREKDVTVLPLHANLSNNEQRKVFVPTKSWKIVAATNVAETSITIDDIVYVIDAGKVKETQFDPDTNLSRLVETWVNRAAARQRRGRAGRTRPGVCYKLYTRKQEATMAKYPVPEILRVPLESISLSVKAAREDEDVKARGFSIAFLGQAIDPPAVAAIDRALNTLEEIGAIDEAGKLTALGKHISMLPVDIRLAKMLVLAAIFQCLGPITTVAALLSSKPLFNSPMEKRDEANAARARFATSDSDLLTDVKAFDECMKMRSEGKSQSMIKTFCEENFISMNVLREISTLRQEFVSALAEIGLIPLDATPSTPSLNTCSDNVNLVKAAMLGGLWPRIARVHLPEKNIKYDKVSAGTIQRENTAKDFKMFDLREGRVFLHPGSVLFGASNWKPPFLVYFHKHATTKIFLRDGTKVPIYALLLFGGPVSADHIRGGLTVGNKESFVKLSADPLIGILVNKLRSLLDAQLQRSIEEGTMLTVGSGNPIVHAIMALLTNDGKSDLAI</sequence>
<dbReference type="PANTHER" id="PTHR18934:SF267">
    <property type="entry name" value="ATP-DEPENDENT RNA HELICASE YLR419W-RELATED"/>
    <property type="match status" value="1"/>
</dbReference>
<dbReference type="InterPro" id="IPR056328">
    <property type="entry name" value="DSRM_DHX29"/>
</dbReference>
<evidence type="ECO:0000259" key="8">
    <source>
        <dbReference type="PROSITE" id="PS51192"/>
    </source>
</evidence>
<dbReference type="InterPro" id="IPR002464">
    <property type="entry name" value="DNA/RNA_helicase_DEAH_CS"/>
</dbReference>
<dbReference type="GO" id="GO:0003723">
    <property type="term" value="F:RNA binding"/>
    <property type="evidence" value="ECO:0007669"/>
    <property type="project" value="TreeGrafter"/>
</dbReference>
<dbReference type="EC" id="3.6.4.13" evidence="1"/>
<dbReference type="SMART" id="SM00847">
    <property type="entry name" value="HA2"/>
    <property type="match status" value="1"/>
</dbReference>
<evidence type="ECO:0000259" key="9">
    <source>
        <dbReference type="PROSITE" id="PS51194"/>
    </source>
</evidence>
<dbReference type="FunFam" id="3.40.50.300:FF:000500">
    <property type="entry name" value="ATP-dependent RNA helicase DHX29"/>
    <property type="match status" value="1"/>
</dbReference>
<dbReference type="Pfam" id="PF21010">
    <property type="entry name" value="HA2_C"/>
    <property type="match status" value="1"/>
</dbReference>
<keyword evidence="11" id="KW-1185">Reference proteome</keyword>
<dbReference type="Gene3D" id="3.40.50.300">
    <property type="entry name" value="P-loop containing nucleotide triphosphate hydrolases"/>
    <property type="match status" value="2"/>
</dbReference>
<dbReference type="GO" id="GO:0003724">
    <property type="term" value="F:RNA helicase activity"/>
    <property type="evidence" value="ECO:0007669"/>
    <property type="project" value="UniProtKB-EC"/>
</dbReference>
<dbReference type="Pfam" id="PF00270">
    <property type="entry name" value="DEAD"/>
    <property type="match status" value="1"/>
</dbReference>
<evidence type="ECO:0000256" key="6">
    <source>
        <dbReference type="ARBA" id="ARBA00047984"/>
    </source>
</evidence>
<evidence type="ECO:0000256" key="3">
    <source>
        <dbReference type="ARBA" id="ARBA00022801"/>
    </source>
</evidence>
<dbReference type="GO" id="GO:1990904">
    <property type="term" value="C:ribonucleoprotein complex"/>
    <property type="evidence" value="ECO:0007669"/>
    <property type="project" value="UniProtKB-ARBA"/>
</dbReference>
<dbReference type="InterPro" id="IPR007502">
    <property type="entry name" value="Helicase-assoc_dom"/>
</dbReference>
<dbReference type="SMART" id="SM00490">
    <property type="entry name" value="HELICc"/>
    <property type="match status" value="1"/>
</dbReference>
<dbReference type="STRING" id="686832.A0A0C3CUG8"/>
<accession>A0A0C3CUG8</accession>
<dbReference type="CDD" id="cd17917">
    <property type="entry name" value="DEXHc_RHA-like"/>
    <property type="match status" value="1"/>
</dbReference>
<evidence type="ECO:0000256" key="2">
    <source>
        <dbReference type="ARBA" id="ARBA00022741"/>
    </source>
</evidence>
<evidence type="ECO:0000256" key="7">
    <source>
        <dbReference type="SAM" id="MobiDB-lite"/>
    </source>
</evidence>
<dbReference type="GO" id="GO:0005524">
    <property type="term" value="F:ATP binding"/>
    <property type="evidence" value="ECO:0007669"/>
    <property type="project" value="UniProtKB-KW"/>
</dbReference>
<dbReference type="OrthoDB" id="5600252at2759"/>
<reference evidence="11" key="2">
    <citation type="submission" date="2015-01" db="EMBL/GenBank/DDBJ databases">
        <title>Evolutionary Origins and Diversification of the Mycorrhizal Mutualists.</title>
        <authorList>
            <consortium name="DOE Joint Genome Institute"/>
            <consortium name="Mycorrhizal Genomics Consortium"/>
            <person name="Kohler A."/>
            <person name="Kuo A."/>
            <person name="Nagy L.G."/>
            <person name="Floudas D."/>
            <person name="Copeland A."/>
            <person name="Barry K.W."/>
            <person name="Cichocki N."/>
            <person name="Veneault-Fourrey C."/>
            <person name="LaButti K."/>
            <person name="Lindquist E.A."/>
            <person name="Lipzen A."/>
            <person name="Lundell T."/>
            <person name="Morin E."/>
            <person name="Murat C."/>
            <person name="Riley R."/>
            <person name="Ohm R."/>
            <person name="Sun H."/>
            <person name="Tunlid A."/>
            <person name="Henrissat B."/>
            <person name="Grigoriev I.V."/>
            <person name="Hibbett D.S."/>
            <person name="Martin F."/>
        </authorList>
    </citation>
    <scope>NUCLEOTIDE SEQUENCE [LARGE SCALE GENOMIC DNA]</scope>
    <source>
        <strain evidence="11">h7</strain>
    </source>
</reference>
<dbReference type="InterPro" id="IPR027417">
    <property type="entry name" value="P-loop_NTPase"/>
</dbReference>
<dbReference type="PANTHER" id="PTHR18934">
    <property type="entry name" value="ATP-DEPENDENT RNA HELICASE"/>
    <property type="match status" value="1"/>
</dbReference>
<dbReference type="SMART" id="SM00487">
    <property type="entry name" value="DEXDc"/>
    <property type="match status" value="1"/>
</dbReference>
<feature type="domain" description="Helicase C-terminal" evidence="9">
    <location>
        <begin position="810"/>
        <end position="976"/>
    </location>
</feature>
<dbReference type="InterPro" id="IPR001650">
    <property type="entry name" value="Helicase_C-like"/>
</dbReference>
<dbReference type="CDD" id="cd18791">
    <property type="entry name" value="SF2_C_RHA"/>
    <property type="match status" value="1"/>
</dbReference>
<evidence type="ECO:0000256" key="4">
    <source>
        <dbReference type="ARBA" id="ARBA00022806"/>
    </source>
</evidence>
<dbReference type="PROSITE" id="PS51192">
    <property type="entry name" value="HELICASE_ATP_BIND_1"/>
    <property type="match status" value="1"/>
</dbReference>
<keyword evidence="4" id="KW-0347">Helicase</keyword>
<dbReference type="InterPro" id="IPR048333">
    <property type="entry name" value="HA2_WH"/>
</dbReference>
<dbReference type="HOGENOM" id="CLU_001832_4_0_1"/>
<evidence type="ECO:0000313" key="11">
    <source>
        <dbReference type="Proteomes" id="UP000053424"/>
    </source>
</evidence>
<keyword evidence="2" id="KW-0547">Nucleotide-binding</keyword>
<dbReference type="PROSITE" id="PS00690">
    <property type="entry name" value="DEAH_ATP_HELICASE"/>
    <property type="match status" value="1"/>
</dbReference>
<dbReference type="InterPro" id="IPR011709">
    <property type="entry name" value="DEAD-box_helicase_OB_fold"/>
</dbReference>
<name>A0A0C3CUG8_HEBCY</name>
<feature type="region of interest" description="Disordered" evidence="7">
    <location>
        <begin position="1"/>
        <end position="43"/>
    </location>
</feature>
<dbReference type="Pfam" id="PF04408">
    <property type="entry name" value="WHD_HA2"/>
    <property type="match status" value="1"/>
</dbReference>
<dbReference type="Proteomes" id="UP000053424">
    <property type="component" value="Unassembled WGS sequence"/>
</dbReference>
<dbReference type="InterPro" id="IPR011545">
    <property type="entry name" value="DEAD/DEAH_box_helicase_dom"/>
</dbReference>
<feature type="domain" description="Helicase ATP-binding" evidence="8">
    <location>
        <begin position="574"/>
        <end position="739"/>
    </location>
</feature>
<evidence type="ECO:0000256" key="5">
    <source>
        <dbReference type="ARBA" id="ARBA00022840"/>
    </source>
</evidence>
<gene>
    <name evidence="10" type="ORF">M413DRAFT_62894</name>
</gene>
<proteinExistence type="predicted"/>
<dbReference type="InterPro" id="IPR014001">
    <property type="entry name" value="Helicase_ATP-bd"/>
</dbReference>